<protein>
    <submittedName>
        <fullName evidence="2">Uncharacterized protein</fullName>
    </submittedName>
</protein>
<keyword evidence="1" id="KW-1133">Transmembrane helix</keyword>
<reference evidence="2" key="1">
    <citation type="submission" date="2024-06" db="EMBL/GenBank/DDBJ databases">
        <title>Kribbella sp. strain HUAS MG21 genome sequences.</title>
        <authorList>
            <person name="Mo P."/>
        </authorList>
    </citation>
    <scope>NUCLEOTIDE SEQUENCE</scope>
    <source>
        <strain evidence="2">HUAS MG21</strain>
    </source>
</reference>
<sequence>MTRLPLGPIEFSPAEVAVIFAIVTVGAIVLALPATLALAWVGHRRATQYRGWNALWYWFCGTALSLAVTALATSQGLGWWSVPLGWLPTGLLAVLLNPRRTPDASYCRNP</sequence>
<dbReference type="EMBL" id="CP158165">
    <property type="protein sequence ID" value="XBV27960.1"/>
    <property type="molecule type" value="Genomic_DNA"/>
</dbReference>
<evidence type="ECO:0000313" key="2">
    <source>
        <dbReference type="EMBL" id="XBV27960.1"/>
    </source>
</evidence>
<feature type="transmembrane region" description="Helical" evidence="1">
    <location>
        <begin position="78"/>
        <end position="96"/>
    </location>
</feature>
<organism evidence="2">
    <name type="scientific">Kribbella sp. HUAS MG21</name>
    <dbReference type="NCBI Taxonomy" id="3160966"/>
    <lineage>
        <taxon>Bacteria</taxon>
        <taxon>Bacillati</taxon>
        <taxon>Actinomycetota</taxon>
        <taxon>Actinomycetes</taxon>
        <taxon>Propionibacteriales</taxon>
        <taxon>Kribbellaceae</taxon>
        <taxon>Kribbella</taxon>
    </lineage>
</organism>
<gene>
    <name evidence="2" type="ORF">ABN611_16350</name>
</gene>
<feature type="transmembrane region" description="Helical" evidence="1">
    <location>
        <begin position="16"/>
        <end position="42"/>
    </location>
</feature>
<accession>A0AAU7TND0</accession>
<dbReference type="AlphaFoldDB" id="A0AAU7TND0"/>
<keyword evidence="1" id="KW-0472">Membrane</keyword>
<name>A0AAU7TND0_9ACTN</name>
<feature type="transmembrane region" description="Helical" evidence="1">
    <location>
        <begin position="54"/>
        <end position="72"/>
    </location>
</feature>
<dbReference type="RefSeq" id="WP_350280737.1">
    <property type="nucleotide sequence ID" value="NZ_CP158165.1"/>
</dbReference>
<proteinExistence type="predicted"/>
<evidence type="ECO:0000256" key="1">
    <source>
        <dbReference type="SAM" id="Phobius"/>
    </source>
</evidence>
<keyword evidence="1" id="KW-0812">Transmembrane</keyword>